<dbReference type="GO" id="GO:0045836">
    <property type="term" value="P:positive regulation of meiotic nuclear division"/>
    <property type="evidence" value="ECO:0007669"/>
    <property type="project" value="UniProtKB-ARBA"/>
</dbReference>
<keyword evidence="3" id="KW-0469">Meiosis</keyword>
<evidence type="ECO:0000259" key="7">
    <source>
        <dbReference type="PROSITE" id="PS50102"/>
    </source>
</evidence>
<name>A0AAD1YU66_9LAMI</name>
<dbReference type="InterPro" id="IPR034453">
    <property type="entry name" value="MEI2-like_RRM1"/>
</dbReference>
<dbReference type="InterPro" id="IPR034454">
    <property type="entry name" value="MEI2-like_RRM3"/>
</dbReference>
<sequence>MGQPLGNFITGNFEGPSKISFANIPGKEKNPWGIPLGTDTHYTSSDASFFSSSLPVLSHEKLNLDNSDQSGQSVDDGFSRIKKTYVEDEHRDPLEDIGPTPIGSFLPGDEDELLTGLMDDFDLNGLPTQLEDLDDDFFGSGGGLEIEPELQENLGNGVLRLSTTDGVSGSNIAHFGVTNSVGAVSSEHPYGEHPSRTLFVRNINSNVEDSELRSLFEQYGDIRTLYTACKHRGFVMISYYDIRAARTAMRILQNKPLRRRKLDIHFSIPKDNPSEKDVNQGTLVVFNLDSSVSNDDLRLIFGAYGEVKEIRETPHKRHHKFIEFYDVRAADAALKALNRSDIAGKRIKLEPSRPGGSRRSLMLQPTQEQEQDEARPFHHQVGSPVANSPPGIWANFGSPVDDNSFPDYSRSPGLGSLSPVGSNHLPGLASILPFQVSNPVKIAPIGKDPGRISHMQVITKANAAQGAAYQQHYSVPDSKFSTSPGPVSSFGDSKSSSIGTLSGPQFLWGSPTIHSSVQSNMPNVPSERMNSAWSSSLKGPMFSSTGQRTGYPYHNGHGSFLGSHHVGSAPSGIQLERNPGFFTVSPESSHINRAAFGAINLGRNNGNHAMNMVAQGALNMGVAYTEIFSEGGSPSSRMMPMSRNSPMFFGTVSYGGMGATANDGLMDRYQNRRADSGSQMEDRRQYQLNLEKIVNGEDSRTTLMIKNIPNKYTSKMLLTAIDETHKGTYDFLYLPIDFKNKCNVGYAFINMVSPSHIITFYEAFNGKKWEKFNSEKVATLAYARIQGQEALVSHFQNSSLMNEDKRCRPILFQSEGQGIEDLEPRHTSNLNIFIRQPDGTYVGDSLDSPKSNPDE</sequence>
<dbReference type="CDD" id="cd12524">
    <property type="entry name" value="RRM1_MEI2_like"/>
    <property type="match status" value="1"/>
</dbReference>
<protein>
    <recommendedName>
        <fullName evidence="7">RRM domain-containing protein</fullName>
    </recommendedName>
</protein>
<dbReference type="InterPro" id="IPR000504">
    <property type="entry name" value="RRM_dom"/>
</dbReference>
<comment type="function">
    <text evidence="4">Probable RNA-binding protein that plays a role in meiosis and vegetative growth.</text>
</comment>
<dbReference type="Pfam" id="PF04059">
    <property type="entry name" value="RRM_2"/>
    <property type="match status" value="1"/>
</dbReference>
<dbReference type="Gene3D" id="3.30.70.330">
    <property type="match status" value="3"/>
</dbReference>
<dbReference type="CDD" id="cd12529">
    <property type="entry name" value="RRM2_MEI2_like"/>
    <property type="match status" value="1"/>
</dbReference>
<feature type="domain" description="RRM" evidence="7">
    <location>
        <begin position="281"/>
        <end position="354"/>
    </location>
</feature>
<dbReference type="PANTHER" id="PTHR23189">
    <property type="entry name" value="RNA RECOGNITION MOTIF-CONTAINING"/>
    <property type="match status" value="1"/>
</dbReference>
<dbReference type="InterPro" id="IPR035979">
    <property type="entry name" value="RBD_domain_sf"/>
</dbReference>
<gene>
    <name evidence="8" type="ORF">FPE_LOCUS2358</name>
</gene>
<evidence type="ECO:0000256" key="4">
    <source>
        <dbReference type="ARBA" id="ARBA00058438"/>
    </source>
</evidence>
<dbReference type="SMART" id="SM00360">
    <property type="entry name" value="RRM"/>
    <property type="match status" value="3"/>
</dbReference>
<dbReference type="Pfam" id="PF00076">
    <property type="entry name" value="RRM_1"/>
    <property type="match status" value="2"/>
</dbReference>
<evidence type="ECO:0000256" key="5">
    <source>
        <dbReference type="PROSITE-ProRule" id="PRU00176"/>
    </source>
</evidence>
<organism evidence="8 9">
    <name type="scientific">Fraxinus pennsylvanica</name>
    <dbReference type="NCBI Taxonomy" id="56036"/>
    <lineage>
        <taxon>Eukaryota</taxon>
        <taxon>Viridiplantae</taxon>
        <taxon>Streptophyta</taxon>
        <taxon>Embryophyta</taxon>
        <taxon>Tracheophyta</taxon>
        <taxon>Spermatophyta</taxon>
        <taxon>Magnoliopsida</taxon>
        <taxon>eudicotyledons</taxon>
        <taxon>Gunneridae</taxon>
        <taxon>Pentapetalae</taxon>
        <taxon>asterids</taxon>
        <taxon>lamiids</taxon>
        <taxon>Lamiales</taxon>
        <taxon>Oleaceae</taxon>
        <taxon>Oleeae</taxon>
        <taxon>Fraxinus</taxon>
    </lineage>
</organism>
<evidence type="ECO:0000256" key="3">
    <source>
        <dbReference type="ARBA" id="ARBA00023254"/>
    </source>
</evidence>
<dbReference type="GO" id="GO:0051321">
    <property type="term" value="P:meiotic cell cycle"/>
    <property type="evidence" value="ECO:0007669"/>
    <property type="project" value="UniProtKB-KW"/>
</dbReference>
<dbReference type="GO" id="GO:0003723">
    <property type="term" value="F:RNA binding"/>
    <property type="evidence" value="ECO:0007669"/>
    <property type="project" value="UniProtKB-UniRule"/>
</dbReference>
<evidence type="ECO:0000256" key="1">
    <source>
        <dbReference type="ARBA" id="ARBA00022737"/>
    </source>
</evidence>
<dbReference type="SUPFAM" id="SSF54928">
    <property type="entry name" value="RNA-binding domain, RBD"/>
    <property type="match status" value="2"/>
</dbReference>
<dbReference type="GO" id="GO:0045927">
    <property type="term" value="P:positive regulation of growth"/>
    <property type="evidence" value="ECO:0007669"/>
    <property type="project" value="UniProtKB-ARBA"/>
</dbReference>
<dbReference type="FunFam" id="3.30.70.330:FF:000063">
    <property type="entry name" value="MEI2-like protein 5 isoform 2"/>
    <property type="match status" value="1"/>
</dbReference>
<keyword evidence="2 5" id="KW-0694">RNA-binding</keyword>
<dbReference type="AlphaFoldDB" id="A0AAD1YU66"/>
<dbReference type="InterPro" id="IPR007201">
    <property type="entry name" value="Mei2-like_Rrm_C"/>
</dbReference>
<dbReference type="PROSITE" id="PS50102">
    <property type="entry name" value="RRM"/>
    <property type="match status" value="2"/>
</dbReference>
<evidence type="ECO:0000256" key="6">
    <source>
        <dbReference type="SAM" id="MobiDB-lite"/>
    </source>
</evidence>
<feature type="region of interest" description="Disordered" evidence="6">
    <location>
        <begin position="348"/>
        <end position="371"/>
    </location>
</feature>
<keyword evidence="1" id="KW-0677">Repeat</keyword>
<proteinExistence type="predicted"/>
<dbReference type="EMBL" id="OU503036">
    <property type="protein sequence ID" value="CAI9754927.1"/>
    <property type="molecule type" value="Genomic_DNA"/>
</dbReference>
<dbReference type="Proteomes" id="UP000834106">
    <property type="component" value="Chromosome 1"/>
</dbReference>
<dbReference type="FunFam" id="3.30.70.330:FF:000101">
    <property type="entry name" value="Protein MEI2-like 1"/>
    <property type="match status" value="1"/>
</dbReference>
<reference evidence="8" key="1">
    <citation type="submission" date="2023-05" db="EMBL/GenBank/DDBJ databases">
        <authorList>
            <person name="Huff M."/>
        </authorList>
    </citation>
    <scope>NUCLEOTIDE SEQUENCE</scope>
</reference>
<evidence type="ECO:0000256" key="2">
    <source>
        <dbReference type="ARBA" id="ARBA00022884"/>
    </source>
</evidence>
<keyword evidence="9" id="KW-1185">Reference proteome</keyword>
<accession>A0AAD1YU66</accession>
<dbReference type="CDD" id="cd12531">
    <property type="entry name" value="RRM3_MEI2_like"/>
    <property type="match status" value="1"/>
</dbReference>
<feature type="domain" description="RRM" evidence="7">
    <location>
        <begin position="196"/>
        <end position="269"/>
    </location>
</feature>
<evidence type="ECO:0000313" key="9">
    <source>
        <dbReference type="Proteomes" id="UP000834106"/>
    </source>
</evidence>
<dbReference type="InterPro" id="IPR012677">
    <property type="entry name" value="Nucleotide-bd_a/b_plait_sf"/>
</dbReference>
<evidence type="ECO:0000313" key="8">
    <source>
        <dbReference type="EMBL" id="CAI9754927.1"/>
    </source>
</evidence>